<gene>
    <name evidence="1" type="ORF">GCM10007874_11530</name>
</gene>
<protein>
    <submittedName>
        <fullName evidence="1">Uncharacterized protein</fullName>
    </submittedName>
</protein>
<organism evidence="1 2">
    <name type="scientific">Labrys miyagiensis</name>
    <dbReference type="NCBI Taxonomy" id="346912"/>
    <lineage>
        <taxon>Bacteria</taxon>
        <taxon>Pseudomonadati</taxon>
        <taxon>Pseudomonadota</taxon>
        <taxon>Alphaproteobacteria</taxon>
        <taxon>Hyphomicrobiales</taxon>
        <taxon>Xanthobacteraceae</taxon>
        <taxon>Labrys</taxon>
    </lineage>
</organism>
<proteinExistence type="predicted"/>
<name>A0ABQ6CCR1_9HYPH</name>
<comment type="caution">
    <text evidence="1">The sequence shown here is derived from an EMBL/GenBank/DDBJ whole genome shotgun (WGS) entry which is preliminary data.</text>
</comment>
<evidence type="ECO:0000313" key="2">
    <source>
        <dbReference type="Proteomes" id="UP001156882"/>
    </source>
</evidence>
<accession>A0ABQ6CCR1</accession>
<evidence type="ECO:0000313" key="1">
    <source>
        <dbReference type="EMBL" id="GLS18137.1"/>
    </source>
</evidence>
<dbReference type="Proteomes" id="UP001156882">
    <property type="component" value="Unassembled WGS sequence"/>
</dbReference>
<sequence length="64" mass="7055">MPRRARFTQAEINRIFGAAKSAGVHVRIVLTKDGFVVETIDLDKEPAAPTPRGLRVLEAKDIVL</sequence>
<dbReference type="EMBL" id="BSPC01000009">
    <property type="protein sequence ID" value="GLS18137.1"/>
    <property type="molecule type" value="Genomic_DNA"/>
</dbReference>
<reference evidence="2" key="1">
    <citation type="journal article" date="2019" name="Int. J. Syst. Evol. Microbiol.">
        <title>The Global Catalogue of Microorganisms (GCM) 10K type strain sequencing project: providing services to taxonomists for standard genome sequencing and annotation.</title>
        <authorList>
            <consortium name="The Broad Institute Genomics Platform"/>
            <consortium name="The Broad Institute Genome Sequencing Center for Infectious Disease"/>
            <person name="Wu L."/>
            <person name="Ma J."/>
        </authorList>
    </citation>
    <scope>NUCLEOTIDE SEQUENCE [LARGE SCALE GENOMIC DNA]</scope>
    <source>
        <strain evidence="2">NBRC 101365</strain>
    </source>
</reference>
<keyword evidence="2" id="KW-1185">Reference proteome</keyword>